<evidence type="ECO:0000256" key="1">
    <source>
        <dbReference type="ARBA" id="ARBA00004651"/>
    </source>
</evidence>
<dbReference type="EMBL" id="JBHSFN010000010">
    <property type="protein sequence ID" value="MFC4587914.1"/>
    <property type="molecule type" value="Genomic_DNA"/>
</dbReference>
<dbReference type="PROSITE" id="PS50928">
    <property type="entry name" value="ABC_TM1"/>
    <property type="match status" value="1"/>
</dbReference>
<evidence type="ECO:0000313" key="10">
    <source>
        <dbReference type="Proteomes" id="UP001595891"/>
    </source>
</evidence>
<gene>
    <name evidence="9" type="ORF">ACFO8L_17615</name>
</gene>
<evidence type="ECO:0000256" key="6">
    <source>
        <dbReference type="ARBA" id="ARBA00023136"/>
    </source>
</evidence>
<evidence type="ECO:0000259" key="8">
    <source>
        <dbReference type="PROSITE" id="PS50928"/>
    </source>
</evidence>
<keyword evidence="10" id="KW-1185">Reference proteome</keyword>
<dbReference type="Gene3D" id="1.10.3720.10">
    <property type="entry name" value="MetI-like"/>
    <property type="match status" value="1"/>
</dbReference>
<dbReference type="CDD" id="cd06261">
    <property type="entry name" value="TM_PBP2"/>
    <property type="match status" value="1"/>
</dbReference>
<dbReference type="InterPro" id="IPR000515">
    <property type="entry name" value="MetI-like"/>
</dbReference>
<dbReference type="PANTHER" id="PTHR30193:SF37">
    <property type="entry name" value="INNER MEMBRANE ABC TRANSPORTER PERMEASE PROTEIN YCJO"/>
    <property type="match status" value="1"/>
</dbReference>
<protein>
    <submittedName>
        <fullName evidence="9">Carbohydrate ABC transporter permease</fullName>
    </submittedName>
</protein>
<dbReference type="SUPFAM" id="SSF161098">
    <property type="entry name" value="MetI-like"/>
    <property type="match status" value="1"/>
</dbReference>
<sequence length="327" mass="36097">MADTELVLLGSRRARQGRRSPLRRRIAGARWSYVYVLPMLVLLAAFVVYPIIASLGYTFYRWDGIGDPTEFVGLDNFLKVMKDFIFWKALRNTFLYVVIVVPLQLVIALALALVLNNPRLRLRNLYRTLFFLPVVTSAAVIAVVVQLLFSNFGDVVNDVLMSLGITNTYIDWLGDPTFAMIIIMGVGVWHTLGYNLVYFLAGLQTIPGELYEAAKLDGAGAIASFRYITVPMLRSVGVVILLLSIIGSFQIFDLVQVLTNGGPYFATEVVNTYIYHLAFGGASSTAVQPDVGLASAASFFYGLLLIVFAVVQAVFLRTLVSRRGGRA</sequence>
<keyword evidence="2 7" id="KW-0813">Transport</keyword>
<keyword evidence="5 7" id="KW-1133">Transmembrane helix</keyword>
<feature type="transmembrane region" description="Helical" evidence="7">
    <location>
        <begin position="94"/>
        <end position="116"/>
    </location>
</feature>
<proteinExistence type="inferred from homology"/>
<reference evidence="10" key="1">
    <citation type="journal article" date="2019" name="Int. J. Syst. Evol. Microbiol.">
        <title>The Global Catalogue of Microorganisms (GCM) 10K type strain sequencing project: providing services to taxonomists for standard genome sequencing and annotation.</title>
        <authorList>
            <consortium name="The Broad Institute Genomics Platform"/>
            <consortium name="The Broad Institute Genome Sequencing Center for Infectious Disease"/>
            <person name="Wu L."/>
            <person name="Ma J."/>
        </authorList>
    </citation>
    <scope>NUCLEOTIDE SEQUENCE [LARGE SCALE GENOMIC DNA]</scope>
    <source>
        <strain evidence="10">CCUG 49560</strain>
    </source>
</reference>
<organism evidence="9 10">
    <name type="scientific">Sphaerisporangium corydalis</name>
    <dbReference type="NCBI Taxonomy" id="1441875"/>
    <lineage>
        <taxon>Bacteria</taxon>
        <taxon>Bacillati</taxon>
        <taxon>Actinomycetota</taxon>
        <taxon>Actinomycetes</taxon>
        <taxon>Streptosporangiales</taxon>
        <taxon>Streptosporangiaceae</taxon>
        <taxon>Sphaerisporangium</taxon>
    </lineage>
</organism>
<evidence type="ECO:0000256" key="7">
    <source>
        <dbReference type="RuleBase" id="RU363032"/>
    </source>
</evidence>
<feature type="transmembrane region" description="Helical" evidence="7">
    <location>
        <begin position="232"/>
        <end position="252"/>
    </location>
</feature>
<keyword evidence="3" id="KW-1003">Cell membrane</keyword>
<dbReference type="InterPro" id="IPR035906">
    <property type="entry name" value="MetI-like_sf"/>
</dbReference>
<accession>A0ABV9EGH6</accession>
<dbReference type="RefSeq" id="WP_262840688.1">
    <property type="nucleotide sequence ID" value="NZ_JANZYP010000002.1"/>
</dbReference>
<evidence type="ECO:0000256" key="5">
    <source>
        <dbReference type="ARBA" id="ARBA00022989"/>
    </source>
</evidence>
<evidence type="ECO:0000256" key="3">
    <source>
        <dbReference type="ARBA" id="ARBA00022475"/>
    </source>
</evidence>
<dbReference type="PANTHER" id="PTHR30193">
    <property type="entry name" value="ABC TRANSPORTER PERMEASE PROTEIN"/>
    <property type="match status" value="1"/>
</dbReference>
<evidence type="ECO:0000256" key="4">
    <source>
        <dbReference type="ARBA" id="ARBA00022692"/>
    </source>
</evidence>
<name>A0ABV9EGH6_9ACTN</name>
<keyword evidence="4 7" id="KW-0812">Transmembrane</keyword>
<evidence type="ECO:0000256" key="2">
    <source>
        <dbReference type="ARBA" id="ARBA00022448"/>
    </source>
</evidence>
<comment type="caution">
    <text evidence="9">The sequence shown here is derived from an EMBL/GenBank/DDBJ whole genome shotgun (WGS) entry which is preliminary data.</text>
</comment>
<dbReference type="Proteomes" id="UP001595891">
    <property type="component" value="Unassembled WGS sequence"/>
</dbReference>
<feature type="transmembrane region" description="Helical" evidence="7">
    <location>
        <begin position="299"/>
        <end position="320"/>
    </location>
</feature>
<keyword evidence="6 7" id="KW-0472">Membrane</keyword>
<comment type="similarity">
    <text evidence="7">Belongs to the binding-protein-dependent transport system permease family.</text>
</comment>
<feature type="domain" description="ABC transmembrane type-1" evidence="8">
    <location>
        <begin position="90"/>
        <end position="312"/>
    </location>
</feature>
<evidence type="ECO:0000313" key="9">
    <source>
        <dbReference type="EMBL" id="MFC4587914.1"/>
    </source>
</evidence>
<dbReference type="Pfam" id="PF00528">
    <property type="entry name" value="BPD_transp_1"/>
    <property type="match status" value="1"/>
</dbReference>
<feature type="transmembrane region" description="Helical" evidence="7">
    <location>
        <begin position="178"/>
        <end position="201"/>
    </location>
</feature>
<dbReference type="InterPro" id="IPR051393">
    <property type="entry name" value="ABC_transporter_permease"/>
</dbReference>
<comment type="subcellular location">
    <subcellularLocation>
        <location evidence="1 7">Cell membrane</location>
        <topology evidence="1 7">Multi-pass membrane protein</topology>
    </subcellularLocation>
</comment>
<feature type="transmembrane region" description="Helical" evidence="7">
    <location>
        <begin position="128"/>
        <end position="149"/>
    </location>
</feature>
<feature type="transmembrane region" description="Helical" evidence="7">
    <location>
        <begin position="33"/>
        <end position="52"/>
    </location>
</feature>